<dbReference type="PANTHER" id="PTHR15574:SF40">
    <property type="entry name" value="WD AND TETRATRICOPEPTIDE REPEATS PROTEIN 1"/>
    <property type="match status" value="1"/>
</dbReference>
<name>A0A3N4HYF9_ASCIM</name>
<dbReference type="EMBL" id="ML119782">
    <property type="protein sequence ID" value="RPA74714.1"/>
    <property type="molecule type" value="Genomic_DNA"/>
</dbReference>
<dbReference type="SUPFAM" id="SSF50978">
    <property type="entry name" value="WD40 repeat-like"/>
    <property type="match status" value="1"/>
</dbReference>
<reference evidence="4 5" key="1">
    <citation type="journal article" date="2018" name="Nat. Ecol. Evol.">
        <title>Pezizomycetes genomes reveal the molecular basis of ectomycorrhizal truffle lifestyle.</title>
        <authorList>
            <person name="Murat C."/>
            <person name="Payen T."/>
            <person name="Noel B."/>
            <person name="Kuo A."/>
            <person name="Morin E."/>
            <person name="Chen J."/>
            <person name="Kohler A."/>
            <person name="Krizsan K."/>
            <person name="Balestrini R."/>
            <person name="Da Silva C."/>
            <person name="Montanini B."/>
            <person name="Hainaut M."/>
            <person name="Levati E."/>
            <person name="Barry K.W."/>
            <person name="Belfiori B."/>
            <person name="Cichocki N."/>
            <person name="Clum A."/>
            <person name="Dockter R.B."/>
            <person name="Fauchery L."/>
            <person name="Guy J."/>
            <person name="Iotti M."/>
            <person name="Le Tacon F."/>
            <person name="Lindquist E.A."/>
            <person name="Lipzen A."/>
            <person name="Malagnac F."/>
            <person name="Mello A."/>
            <person name="Molinier V."/>
            <person name="Miyauchi S."/>
            <person name="Poulain J."/>
            <person name="Riccioni C."/>
            <person name="Rubini A."/>
            <person name="Sitrit Y."/>
            <person name="Splivallo R."/>
            <person name="Traeger S."/>
            <person name="Wang M."/>
            <person name="Zifcakova L."/>
            <person name="Wipf D."/>
            <person name="Zambonelli A."/>
            <person name="Paolocci F."/>
            <person name="Nowrousian M."/>
            <person name="Ottonello S."/>
            <person name="Baldrian P."/>
            <person name="Spatafora J.W."/>
            <person name="Henrissat B."/>
            <person name="Nagy L.G."/>
            <person name="Aury J.M."/>
            <person name="Wincker P."/>
            <person name="Grigoriev I.V."/>
            <person name="Bonfante P."/>
            <person name="Martin F.M."/>
        </authorList>
    </citation>
    <scope>NUCLEOTIDE SEQUENCE [LARGE SCALE GENOMIC DNA]</scope>
    <source>
        <strain evidence="4 5">RN42</strain>
    </source>
</reference>
<evidence type="ECO:0000256" key="1">
    <source>
        <dbReference type="ARBA" id="ARBA00022574"/>
    </source>
</evidence>
<proteinExistence type="predicted"/>
<feature type="compositionally biased region" description="Basic and acidic residues" evidence="3">
    <location>
        <begin position="729"/>
        <end position="744"/>
    </location>
</feature>
<accession>A0A3N4HYF9</accession>
<feature type="compositionally biased region" description="Acidic residues" evidence="3">
    <location>
        <begin position="765"/>
        <end position="834"/>
    </location>
</feature>
<organism evidence="4 5">
    <name type="scientific">Ascobolus immersus RN42</name>
    <dbReference type="NCBI Taxonomy" id="1160509"/>
    <lineage>
        <taxon>Eukaryota</taxon>
        <taxon>Fungi</taxon>
        <taxon>Dikarya</taxon>
        <taxon>Ascomycota</taxon>
        <taxon>Pezizomycotina</taxon>
        <taxon>Pezizomycetes</taxon>
        <taxon>Pezizales</taxon>
        <taxon>Ascobolaceae</taxon>
        <taxon>Ascobolus</taxon>
    </lineage>
</organism>
<dbReference type="AlphaFoldDB" id="A0A3N4HYF9"/>
<protein>
    <submittedName>
        <fullName evidence="4">WD40 repeat-like protein</fullName>
    </submittedName>
</protein>
<sequence length="1082" mass="121337">MTKNLDATLFRREWWGQPAFSQVRKLYGKEAWIDDLDITHELFAHRGCINALRSGELLASGSDDTHVQIHTTTPNFHLNTTIQTGHTANIFSVKFMPYSGDRTILTAAGDCQVKVFDIEYAPKCNDPRYLRRRPLGGFRTARQAYTNGTASNIINPSETTRTYRSHSNRAKRIVTEDSPYLFLTCSEDGDVRQFDIRLPSSEYPRSPRSRNLRNEKHPPLISYKKYNIDLNTISCSINQPHYIALGGDHRYCFLHDRRMTGRDKADERGDPGGSATIEEISAATKCVKRFGPRKRSGDRIAEGTEHITACRISDANPNELLVSWSGDSVYLFDINRAPDALEKTPEKTAQASKGKRVMKDSAGQRSRQSKKRRTGGTSGGSSRSTKVYGSRAARAVTIPKLLVTLRREMFADEHQPTAEDTPEGHRRMAEYFKKKWDQASCTAKILLDRMRQVAPKLDAKVPPEDEPILRDIHQARKKDRQTCITFVQTAGALAKALGGQVLDESARPIPDVDDFDGVAPPPTSDLLAEEDVEHERFGHSLLRVIVTFLLHGREGIEELAFHNTFGNENTTRQERVDQYFDTLSARAFFTSLLAIGGTGRVLFDSGRDALRAFRLFYASIEDGSSISDESRAFWARDVGRALLMKDATDINHLFVQTAFRGAEDLEEQTSDEERESAILTRLLGSASRAVSQAGTSRQDEAGSSAHQENAEASASGTQHDTGTTDPTSQEEHAGPSASERHDNDTSGSDSEDDHSHDNTHQASVEIDEHEEIDDDGFDILEDDGMDDEDVEEDIDDDGLDDDMEEDDGEESTELEDDREEDDEDDEDEDSDEDMFSSSFNLRRRREIDNLESHAPILEYVKIYSGHCNVRTIKDVNFFGLNDEYVVSGSDCGNFFIWEKSTGALKQLLKGDSDTVNVVEGHPFEPRLAVSGIDQTVKIFGPDQVEQAEFRRLSLPTRRNRESDDDSDDSDTEETQPFIPESNEAENAGDYFDIYDMDPDQRLPGYNGVDEDGISRRNLHNAYSIMSRNEQMRESGVGEAVFTYREDEILDEASTGLTRTVGRVVMGVLVLSVVMEPFLFMAL</sequence>
<dbReference type="OrthoDB" id="4869960at2759"/>
<dbReference type="InterPro" id="IPR045151">
    <property type="entry name" value="DCAF8"/>
</dbReference>
<feature type="region of interest" description="Disordered" evidence="3">
    <location>
        <begin position="949"/>
        <end position="982"/>
    </location>
</feature>
<dbReference type="PANTHER" id="PTHR15574">
    <property type="entry name" value="WD REPEAT DOMAIN-CONTAINING FAMILY"/>
    <property type="match status" value="1"/>
</dbReference>
<evidence type="ECO:0000313" key="5">
    <source>
        <dbReference type="Proteomes" id="UP000275078"/>
    </source>
</evidence>
<dbReference type="Gene3D" id="2.130.10.10">
    <property type="entry name" value="YVTN repeat-like/Quinoprotein amine dehydrogenase"/>
    <property type="match status" value="2"/>
</dbReference>
<dbReference type="GO" id="GO:0080008">
    <property type="term" value="C:Cul4-RING E3 ubiquitin ligase complex"/>
    <property type="evidence" value="ECO:0007669"/>
    <property type="project" value="TreeGrafter"/>
</dbReference>
<dbReference type="STRING" id="1160509.A0A3N4HYF9"/>
<dbReference type="GO" id="GO:0045717">
    <property type="term" value="P:negative regulation of fatty acid biosynthetic process"/>
    <property type="evidence" value="ECO:0007669"/>
    <property type="project" value="TreeGrafter"/>
</dbReference>
<dbReference type="Pfam" id="PF00400">
    <property type="entry name" value="WD40"/>
    <property type="match status" value="2"/>
</dbReference>
<feature type="region of interest" description="Disordered" evidence="3">
    <location>
        <begin position="342"/>
        <end position="390"/>
    </location>
</feature>
<evidence type="ECO:0000256" key="3">
    <source>
        <dbReference type="SAM" id="MobiDB-lite"/>
    </source>
</evidence>
<keyword evidence="5" id="KW-1185">Reference proteome</keyword>
<dbReference type="InterPro" id="IPR036322">
    <property type="entry name" value="WD40_repeat_dom_sf"/>
</dbReference>
<evidence type="ECO:0000313" key="4">
    <source>
        <dbReference type="EMBL" id="RPA74714.1"/>
    </source>
</evidence>
<dbReference type="SMART" id="SM00320">
    <property type="entry name" value="WD40"/>
    <property type="match status" value="6"/>
</dbReference>
<feature type="compositionally biased region" description="Polar residues" evidence="3">
    <location>
        <begin position="704"/>
        <end position="727"/>
    </location>
</feature>
<dbReference type="InterPro" id="IPR001680">
    <property type="entry name" value="WD40_rpt"/>
</dbReference>
<dbReference type="InterPro" id="IPR015943">
    <property type="entry name" value="WD40/YVTN_repeat-like_dom_sf"/>
</dbReference>
<dbReference type="Proteomes" id="UP000275078">
    <property type="component" value="Unassembled WGS sequence"/>
</dbReference>
<dbReference type="GO" id="GO:0005737">
    <property type="term" value="C:cytoplasm"/>
    <property type="evidence" value="ECO:0007669"/>
    <property type="project" value="TreeGrafter"/>
</dbReference>
<keyword evidence="2" id="KW-0677">Repeat</keyword>
<feature type="compositionally biased region" description="Acidic residues" evidence="3">
    <location>
        <begin position="962"/>
        <end position="973"/>
    </location>
</feature>
<feature type="region of interest" description="Disordered" evidence="3">
    <location>
        <begin position="689"/>
        <end position="838"/>
    </location>
</feature>
<keyword evidence="1" id="KW-0853">WD repeat</keyword>
<evidence type="ECO:0000256" key="2">
    <source>
        <dbReference type="ARBA" id="ARBA00022737"/>
    </source>
</evidence>
<gene>
    <name evidence="4" type="ORF">BJ508DRAFT_312615</name>
</gene>